<name>A0A0N0U4D3_9HYME</name>
<protein>
    <submittedName>
        <fullName evidence="2">Uncharacterized protein</fullName>
    </submittedName>
</protein>
<evidence type="ECO:0000313" key="3">
    <source>
        <dbReference type="Proteomes" id="UP000053105"/>
    </source>
</evidence>
<feature type="compositionally biased region" description="Basic and acidic residues" evidence="1">
    <location>
        <begin position="1"/>
        <end position="15"/>
    </location>
</feature>
<accession>A0A0N0U4D3</accession>
<reference evidence="2 3" key="1">
    <citation type="submission" date="2015-07" db="EMBL/GenBank/DDBJ databases">
        <title>The genome of Melipona quadrifasciata.</title>
        <authorList>
            <person name="Pan H."/>
            <person name="Kapheim K."/>
        </authorList>
    </citation>
    <scope>NUCLEOTIDE SEQUENCE [LARGE SCALE GENOMIC DNA]</scope>
    <source>
        <strain evidence="2">0111107301</strain>
        <tissue evidence="2">Whole body</tissue>
    </source>
</reference>
<organism evidence="2 3">
    <name type="scientific">Melipona quadrifasciata</name>
    <dbReference type="NCBI Taxonomy" id="166423"/>
    <lineage>
        <taxon>Eukaryota</taxon>
        <taxon>Metazoa</taxon>
        <taxon>Ecdysozoa</taxon>
        <taxon>Arthropoda</taxon>
        <taxon>Hexapoda</taxon>
        <taxon>Insecta</taxon>
        <taxon>Pterygota</taxon>
        <taxon>Neoptera</taxon>
        <taxon>Endopterygota</taxon>
        <taxon>Hymenoptera</taxon>
        <taxon>Apocrita</taxon>
        <taxon>Aculeata</taxon>
        <taxon>Apoidea</taxon>
        <taxon>Anthophila</taxon>
        <taxon>Apidae</taxon>
        <taxon>Melipona</taxon>
    </lineage>
</organism>
<dbReference type="Proteomes" id="UP000053105">
    <property type="component" value="Unassembled WGS sequence"/>
</dbReference>
<feature type="region of interest" description="Disordered" evidence="1">
    <location>
        <begin position="1"/>
        <end position="25"/>
    </location>
</feature>
<keyword evidence="3" id="KW-1185">Reference proteome</keyword>
<evidence type="ECO:0000256" key="1">
    <source>
        <dbReference type="SAM" id="MobiDB-lite"/>
    </source>
</evidence>
<dbReference type="EMBL" id="KQ435828">
    <property type="protein sequence ID" value="KOX71902.1"/>
    <property type="molecule type" value="Genomic_DNA"/>
</dbReference>
<gene>
    <name evidence="2" type="ORF">WN51_03047</name>
</gene>
<proteinExistence type="predicted"/>
<evidence type="ECO:0000313" key="2">
    <source>
        <dbReference type="EMBL" id="KOX71902.1"/>
    </source>
</evidence>
<dbReference type="OrthoDB" id="7529941at2759"/>
<sequence length="794" mass="91075">MEGVEAVKGRMESNNKHNGGGVKGNGNCEGRMERFLVNVDMGKPKVAIEQSLSTNNGLEGQVWRYGKYELFPPFLRKEPPPKDLAEDEILEYEEPIAFAEADAAEDISIDSIIFGSKNHLNVLVKFNLFFQVTAIDKELNYQRQCLVSLSENFSFDKDVLLDKYNEFSNPAKGMLHLPDASKIFLRILLKGFIVQLASKEQLIHDTVYLCAFIVQNQEKISESKRRKIGGSARITVAKGGIFEIGISRLTSIAGGRQSQFLPIVIMDFEIDFHEPSVAPIDLGNLGVTSAAEIADDVFKSRDDEDYKWFEGLVDEEEKEEMEEEEEEEERREKILHPWLDMCEDLLSLADDEEDPPDTTEPYVSHELFEFVQISSMVYLSKRNNQQVRYIPYKQIPRARYFQDVGLDIDYSFKSLDRRPRSPVRKILPGRFNLRAAFKERKRKRNGESKCATQLARQPDGSQLSGKISSVVLQAVQKQATLTVMGAKIDTDVHTFVNIAVIWALSELDFFDRDTLSDEQLRRSGLTSGGLPEDLASCDYTRTFPFPLRSGPAYCRKYKQKEQQEKIETQKIIRSKASKTVSVLIAFSSYCHKCKRKEGKTEQRRTLGYLAFETLMRFRQDWVQLRQTIFFVNDRRKILAADGKVFKIYNESIICNIYARLATYPKTEVQIAGTKHAITDFDEIDVGRATQDKKRGSLLLHLYSTLALVQYFVIFLEKDNFQRLFVNQDPVLSIYAQRGELFKSRPDAVEFSPVPVRTPLLSTIREFNHIVQLEVEIHSTIRVTLIVLHLIYRPM</sequence>
<dbReference type="AlphaFoldDB" id="A0A0N0U4D3"/>